<sequence>MQAHASILPFNMFLSFFRFAFTLSRFAFVVYHDECFKGFGYHLFFPFSSVLLFRSLCVHGCSLQMR</sequence>
<evidence type="ECO:0000313" key="2">
    <source>
        <dbReference type="EMBL" id="MBW74072.1"/>
    </source>
</evidence>
<feature type="transmembrane region" description="Helical" evidence="1">
    <location>
        <begin position="12"/>
        <end position="31"/>
    </location>
</feature>
<keyword evidence="1" id="KW-1133">Transmembrane helix</keyword>
<dbReference type="EMBL" id="GGFL01009894">
    <property type="protein sequence ID" value="MBW74072.1"/>
    <property type="molecule type" value="Transcribed_RNA"/>
</dbReference>
<keyword evidence="1" id="KW-0812">Transmembrane</keyword>
<feature type="transmembrane region" description="Helical" evidence="1">
    <location>
        <begin position="43"/>
        <end position="63"/>
    </location>
</feature>
<organism evidence="2">
    <name type="scientific">Anopheles darlingi</name>
    <name type="common">Mosquito</name>
    <dbReference type="NCBI Taxonomy" id="43151"/>
    <lineage>
        <taxon>Eukaryota</taxon>
        <taxon>Metazoa</taxon>
        <taxon>Ecdysozoa</taxon>
        <taxon>Arthropoda</taxon>
        <taxon>Hexapoda</taxon>
        <taxon>Insecta</taxon>
        <taxon>Pterygota</taxon>
        <taxon>Neoptera</taxon>
        <taxon>Endopterygota</taxon>
        <taxon>Diptera</taxon>
        <taxon>Nematocera</taxon>
        <taxon>Culicoidea</taxon>
        <taxon>Culicidae</taxon>
        <taxon>Anophelinae</taxon>
        <taxon>Anopheles</taxon>
    </lineage>
</organism>
<accession>A0A2M4D915</accession>
<evidence type="ECO:0000256" key="1">
    <source>
        <dbReference type="SAM" id="Phobius"/>
    </source>
</evidence>
<keyword evidence="1" id="KW-0472">Membrane</keyword>
<name>A0A2M4D915_ANODA</name>
<protein>
    <submittedName>
        <fullName evidence="2">Uncharacterized protein</fullName>
    </submittedName>
</protein>
<proteinExistence type="predicted"/>
<dbReference type="AlphaFoldDB" id="A0A2M4D915"/>
<reference evidence="2" key="1">
    <citation type="submission" date="2018-01" db="EMBL/GenBank/DDBJ databases">
        <title>An insight into the sialome of Amazonian anophelines.</title>
        <authorList>
            <person name="Ribeiro J.M."/>
            <person name="Scarpassa V."/>
            <person name="Calvo E."/>
        </authorList>
    </citation>
    <scope>NUCLEOTIDE SEQUENCE</scope>
</reference>